<accession>A0A844HGQ3</accession>
<comment type="caution">
    <text evidence="8">The sequence shown here is derived from an EMBL/GenBank/DDBJ whole genome shotgun (WGS) entry which is preliminary data.</text>
</comment>
<dbReference type="Proteomes" id="UP000449846">
    <property type="component" value="Unassembled WGS sequence"/>
</dbReference>
<protein>
    <submittedName>
        <fullName evidence="8">Type III secretion protein</fullName>
    </submittedName>
</protein>
<evidence type="ECO:0000256" key="1">
    <source>
        <dbReference type="ARBA" id="ARBA00004651"/>
    </source>
</evidence>
<comment type="subcellular location">
    <subcellularLocation>
        <location evidence="1">Cell membrane</location>
        <topology evidence="1">Multi-pass membrane protein</topology>
    </subcellularLocation>
</comment>
<evidence type="ECO:0000313" key="9">
    <source>
        <dbReference type="Proteomes" id="UP000449846"/>
    </source>
</evidence>
<gene>
    <name evidence="8" type="ORF">GL300_07270</name>
</gene>
<evidence type="ECO:0000313" key="8">
    <source>
        <dbReference type="EMBL" id="MTH59010.1"/>
    </source>
</evidence>
<dbReference type="PANTHER" id="PTHR30065">
    <property type="entry name" value="FLAGELLAR BIOSYNTHETIC PROTEIN FLIR"/>
    <property type="match status" value="1"/>
</dbReference>
<evidence type="ECO:0000256" key="7">
    <source>
        <dbReference type="SAM" id="Phobius"/>
    </source>
</evidence>
<feature type="transmembrane region" description="Helical" evidence="7">
    <location>
        <begin position="127"/>
        <end position="149"/>
    </location>
</feature>
<reference evidence="8 9" key="1">
    <citation type="submission" date="2019-11" db="EMBL/GenBank/DDBJ databases">
        <authorList>
            <person name="Dong K."/>
        </authorList>
    </citation>
    <scope>NUCLEOTIDE SEQUENCE [LARGE SCALE GENOMIC DNA]</scope>
    <source>
        <strain evidence="8 9">NBRC 112902</strain>
    </source>
</reference>
<feature type="transmembrane region" description="Helical" evidence="7">
    <location>
        <begin position="12"/>
        <end position="31"/>
    </location>
</feature>
<feature type="transmembrane region" description="Helical" evidence="7">
    <location>
        <begin position="170"/>
        <end position="195"/>
    </location>
</feature>
<keyword evidence="3" id="KW-1003">Cell membrane</keyword>
<evidence type="ECO:0000256" key="6">
    <source>
        <dbReference type="ARBA" id="ARBA00023136"/>
    </source>
</evidence>
<organism evidence="8 9">
    <name type="scientific">Paracoccus litorisediminis</name>
    <dbReference type="NCBI Taxonomy" id="2006130"/>
    <lineage>
        <taxon>Bacteria</taxon>
        <taxon>Pseudomonadati</taxon>
        <taxon>Pseudomonadota</taxon>
        <taxon>Alphaproteobacteria</taxon>
        <taxon>Rhodobacterales</taxon>
        <taxon>Paracoccaceae</taxon>
        <taxon>Paracoccus</taxon>
    </lineage>
</organism>
<feature type="transmembrane region" description="Helical" evidence="7">
    <location>
        <begin position="215"/>
        <end position="240"/>
    </location>
</feature>
<keyword evidence="5 7" id="KW-1133">Transmembrane helix</keyword>
<dbReference type="PRINTS" id="PR00953">
    <property type="entry name" value="TYPE3IMRPROT"/>
</dbReference>
<keyword evidence="4 7" id="KW-0812">Transmembrane</keyword>
<feature type="transmembrane region" description="Helical" evidence="7">
    <location>
        <begin position="68"/>
        <end position="89"/>
    </location>
</feature>
<feature type="transmembrane region" description="Helical" evidence="7">
    <location>
        <begin position="96"/>
        <end position="115"/>
    </location>
</feature>
<dbReference type="EMBL" id="WMIG01000002">
    <property type="protein sequence ID" value="MTH59010.1"/>
    <property type="molecule type" value="Genomic_DNA"/>
</dbReference>
<proteinExistence type="inferred from homology"/>
<dbReference type="GO" id="GO:0006605">
    <property type="term" value="P:protein targeting"/>
    <property type="evidence" value="ECO:0007669"/>
    <property type="project" value="InterPro"/>
</dbReference>
<dbReference type="AlphaFoldDB" id="A0A844HGQ3"/>
<dbReference type="RefSeq" id="WP_192336185.1">
    <property type="nucleotide sequence ID" value="NZ_JBHGCD010000002.1"/>
</dbReference>
<keyword evidence="9" id="KW-1185">Reference proteome</keyword>
<dbReference type="InterPro" id="IPR002010">
    <property type="entry name" value="T3SS_IM_R"/>
</dbReference>
<dbReference type="GO" id="GO:0005886">
    <property type="term" value="C:plasma membrane"/>
    <property type="evidence" value="ECO:0007669"/>
    <property type="project" value="UniProtKB-SubCell"/>
</dbReference>
<evidence type="ECO:0000256" key="3">
    <source>
        <dbReference type="ARBA" id="ARBA00022475"/>
    </source>
</evidence>
<evidence type="ECO:0000256" key="5">
    <source>
        <dbReference type="ARBA" id="ARBA00022989"/>
    </source>
</evidence>
<evidence type="ECO:0000256" key="2">
    <source>
        <dbReference type="ARBA" id="ARBA00009772"/>
    </source>
</evidence>
<dbReference type="Pfam" id="PF01311">
    <property type="entry name" value="Bac_export_1"/>
    <property type="match status" value="1"/>
</dbReference>
<sequence length="252" mass="26314">MTELLHDPRMTAMFGAMLLVYCRVQACILAMPGFSLPGLPARIRIAVAMAMTPLLAEGVAIPPVLNSIAWFGVACLAELVTGLALGMLVRLFSAALDVAAAAIAATASLSQLIGAATEYSPHPIGNLLHLAGLAVLMAMGFPLAVCELLRDSFALRAVGEWPQITTLLPVAIDMLWQGFLLALMLAAPFILGGYLFQVLSGMISKVMPALPVTFIAAPGAILLALVALVLLAPATVSLWAQAVLSSMQQVLD</sequence>
<comment type="similarity">
    <text evidence="2">Belongs to the FliR/MopE/SpaR family.</text>
</comment>
<keyword evidence="6 7" id="KW-0472">Membrane</keyword>
<dbReference type="PANTHER" id="PTHR30065:SF1">
    <property type="entry name" value="SURFACE PRESENTATION OF ANTIGENS PROTEIN SPAR"/>
    <property type="match status" value="1"/>
</dbReference>
<name>A0A844HGQ3_9RHOB</name>
<evidence type="ECO:0000256" key="4">
    <source>
        <dbReference type="ARBA" id="ARBA00022692"/>
    </source>
</evidence>